<dbReference type="PANTHER" id="PTHR47331">
    <property type="entry name" value="PHD-TYPE DOMAIN-CONTAINING PROTEIN"/>
    <property type="match status" value="1"/>
</dbReference>
<sequence length="1962" mass="225061">MYLSWYIKRNGFYSNRFDFMKQNVSHDLWSCLLCMYDCISCSFELQKSCSYDCYLDRSGFKTGPHLCKLSYAAAFGRRFYEGKDLLSYKESYVTPIDVLLDTLQKYFRKAVSSWKSWSNKIEVQLSDTKDTNIIREHRNILVENMDHLTSVYKQLSNLIENESESHGHSELISDTEIFKRYETCENYHADLMKRITTRVQEIDRDNVETRGSYTCKSRSSHSSHSHRSSASQRSQTASRAADLKAKLKYIEIEAKAKLELERIQTIRELEATEAKLDVIDKASQGSDLDELKKSLPQANILDKFLQYVNPDAKVDTDIIENIKDKDDDFVTTLPRSTVPNKLNIDHDQVQSIHNINYKYPVQGHSVPTVSLQGQGRFVSNVDQSRQAKSTPNVRPLILDQSALNVSQSFVQSESSVPVVTHMRSEPVVTNVKSTPVVTSVSSATLNPSAITFIPQNVNTANVTGQYVQIEDLTKSLAEQVSLSRLPPPEPSVFFGDPLKYPAWKSSFQTLIEQRKIPTFERIHYLRKYVGDSVREVIENFLVLSTEDAYDDAKELLEKRYGDPFIISNAFRDRLDNWPKVPSRDNIALRKFSDFLKQCLSAMKTMGTLNALNDDRENRKLLSKLPDWVVTRWSRIVAKHKEDKREFPSFQTFVDFVEKEAIIANDPVTSIQSVRSETTNSTSDKFKTNRFQRGKYDNQRRNVLATETSRVPDKNNNSYNKDQTCTFCKKTGHFIDSCYQFLGKSVNERKNFAKENGLCFGCLGYGHTSKKCQKRKKCEVCSRFHPTSLHGDFQKPIISVNKDKPLETGTVENCKSQTGAVFMNNTKASCKSSMIVPVYVSHSDDPENERLVYALLDTQSDTTFILDETRRALGLCGTDVKLSLSIMHAENHIVDSHKIKGPMVRGFDSEVKIPLPNVFTRDIMPANRSHIPTAEMARRWSYLEHIAEKLMPVRDCEFGLLIGYNCPRALIPREVIPSIDNGPYGQKTDLGWGIVGIVDPLQIDNCDSIGFSHRTLTLEVPNELSIRGNKSGDSEHVYFSFGSSVKEIIPSEVARMMELDFSDRNVNKISFSFDDKRFISILNEGISVENGHYVMPLPFKDKNPPILPNNKNIAVTRLNQLKGRLQRDKTYRNHYFTSMNDFIKKGYVEKVESSEQYNDGHVWYIPHHGVYHTQKPDKILQECCSDQIDWDEPPSETLIQRWQQWRNDIQNLAQLEIQRCVKPKDFGNITVCELHHFSDASTLGYGQCSYLRLIDENGLIHCTLLMGKARVTPRCLLTIPRLELSAALVSVRISQLLKQELRYENITEWFWTDSNIVLGYIANDNRRFHVFVANRVQQIREHSSPTQWKYVDTKENPADVASRGASANDLVTNSNWFTGPKFLWTLQSFDADANKPDLTLNDPEIRIVKAFSTKMDVIEFASLIERLEYFSNWYHAKRAVSICLKLKDTLRSQNKSKNNSPVSTLCVNDMQRAEIEIIKQLQASSFNEEIVVLQSIGVGKTYEDRYATRIRNVKLKQTSSLYKLDPFLDSDGIIRVGGRIRRAEYNSAVKHPVIIPRNSHVTELIIRHFHEKAEHQGRGMTINEIRANGFWIIGCSTAVSKYLSTCVICRKQRSHTQEQKMADLPIDRLHPVPPFTYSGVDLFGPWYIKEGRKELKRYGVLFTCLSCRGVHIETANSLDTSSFINALRRFIAIRGPVRHLRSDRGSNFVGAERELREAYSEMDDKSIRQFLSNEGCDFVEFKMNVPSASHMGGVWERQIRSVRNVLASLMHQSGTQLDDESLRTFMCEAAAIVNSRPLTLDNLNDPLSEEPLTPNHILTMKSKIILPPPGQFQRSDIYSRKRWRRVQFLANEFWNRWRKEYLSNLQSRKKWTAPRRNLQVGDIVMIKDEQAARNQWHLGKINTAHVDEDGLVRKVRVTIGAQIDNNGRRKSPLQELDRPIQKLVLILEVGETEEVPTEELDDI</sequence>
<dbReference type="InterPro" id="IPR036397">
    <property type="entry name" value="RNaseH_sf"/>
</dbReference>
<dbReference type="PANTHER" id="PTHR47331:SF5">
    <property type="entry name" value="RIBONUCLEASE H"/>
    <property type="match status" value="1"/>
</dbReference>
<name>A0A6J8BKG9_MYTCO</name>
<feature type="compositionally biased region" description="Basic residues" evidence="1">
    <location>
        <begin position="218"/>
        <end position="227"/>
    </location>
</feature>
<dbReference type="InterPro" id="IPR001584">
    <property type="entry name" value="Integrase_cat-core"/>
</dbReference>
<reference evidence="3 4" key="1">
    <citation type="submission" date="2020-06" db="EMBL/GenBank/DDBJ databases">
        <authorList>
            <person name="Li R."/>
            <person name="Bekaert M."/>
        </authorList>
    </citation>
    <scope>NUCLEOTIDE SEQUENCE [LARGE SCALE GENOMIC DNA]</scope>
    <source>
        <strain evidence="4">wild</strain>
    </source>
</reference>
<dbReference type="SUPFAM" id="SSF53098">
    <property type="entry name" value="Ribonuclease H-like"/>
    <property type="match status" value="1"/>
</dbReference>
<dbReference type="Pfam" id="PF17921">
    <property type="entry name" value="Integrase_H2C2"/>
    <property type="match status" value="1"/>
</dbReference>
<protein>
    <recommendedName>
        <fullName evidence="2">Integrase catalytic domain-containing protein</fullName>
    </recommendedName>
</protein>
<dbReference type="EMBL" id="CACVKT020003420">
    <property type="protein sequence ID" value="CAC5383590.1"/>
    <property type="molecule type" value="Genomic_DNA"/>
</dbReference>
<dbReference type="SMART" id="SM00343">
    <property type="entry name" value="ZnF_C2HC"/>
    <property type="match status" value="2"/>
</dbReference>
<organism evidence="3 4">
    <name type="scientific">Mytilus coruscus</name>
    <name type="common">Sea mussel</name>
    <dbReference type="NCBI Taxonomy" id="42192"/>
    <lineage>
        <taxon>Eukaryota</taxon>
        <taxon>Metazoa</taxon>
        <taxon>Spiralia</taxon>
        <taxon>Lophotrochozoa</taxon>
        <taxon>Mollusca</taxon>
        <taxon>Bivalvia</taxon>
        <taxon>Autobranchia</taxon>
        <taxon>Pteriomorphia</taxon>
        <taxon>Mytilida</taxon>
        <taxon>Mytiloidea</taxon>
        <taxon>Mytilidae</taxon>
        <taxon>Mytilinae</taxon>
        <taxon>Mytilus</taxon>
    </lineage>
</organism>
<dbReference type="PROSITE" id="PS50994">
    <property type="entry name" value="INTEGRASE"/>
    <property type="match status" value="1"/>
</dbReference>
<dbReference type="GO" id="GO:0003676">
    <property type="term" value="F:nucleic acid binding"/>
    <property type="evidence" value="ECO:0007669"/>
    <property type="project" value="InterPro"/>
</dbReference>
<dbReference type="Pfam" id="PF05380">
    <property type="entry name" value="Peptidase_A17"/>
    <property type="match status" value="1"/>
</dbReference>
<accession>A0A6J8BKG9</accession>
<dbReference type="InterPro" id="IPR012337">
    <property type="entry name" value="RNaseH-like_sf"/>
</dbReference>
<feature type="domain" description="Integrase catalytic" evidence="2">
    <location>
        <begin position="1629"/>
        <end position="1821"/>
    </location>
</feature>
<dbReference type="Pfam" id="PF18701">
    <property type="entry name" value="DUF5641"/>
    <property type="match status" value="1"/>
</dbReference>
<dbReference type="Pfam" id="PF03564">
    <property type="entry name" value="DUF1759"/>
    <property type="match status" value="1"/>
</dbReference>
<keyword evidence="4" id="KW-1185">Reference proteome</keyword>
<gene>
    <name evidence="3" type="ORF">MCOR_19323</name>
</gene>
<dbReference type="InterPro" id="IPR005312">
    <property type="entry name" value="DUF1759"/>
</dbReference>
<dbReference type="SUPFAM" id="SSF57756">
    <property type="entry name" value="Retrovirus zinc finger-like domains"/>
    <property type="match status" value="1"/>
</dbReference>
<dbReference type="InterPro" id="IPR041588">
    <property type="entry name" value="Integrase_H2C2"/>
</dbReference>
<feature type="region of interest" description="Disordered" evidence="1">
    <location>
        <begin position="209"/>
        <end position="237"/>
    </location>
</feature>
<dbReference type="InterPro" id="IPR036875">
    <property type="entry name" value="Znf_CCHC_sf"/>
</dbReference>
<dbReference type="InterPro" id="IPR001878">
    <property type="entry name" value="Znf_CCHC"/>
</dbReference>
<dbReference type="InterPro" id="IPR040676">
    <property type="entry name" value="DUF5641"/>
</dbReference>
<dbReference type="GO" id="GO:0015074">
    <property type="term" value="P:DNA integration"/>
    <property type="evidence" value="ECO:0007669"/>
    <property type="project" value="InterPro"/>
</dbReference>
<proteinExistence type="predicted"/>
<evidence type="ECO:0000313" key="4">
    <source>
        <dbReference type="Proteomes" id="UP000507470"/>
    </source>
</evidence>
<dbReference type="Gene3D" id="1.10.340.70">
    <property type="match status" value="1"/>
</dbReference>
<dbReference type="Proteomes" id="UP000507470">
    <property type="component" value="Unassembled WGS sequence"/>
</dbReference>
<feature type="compositionally biased region" description="Low complexity" evidence="1">
    <location>
        <begin position="228"/>
        <end position="237"/>
    </location>
</feature>
<evidence type="ECO:0000256" key="1">
    <source>
        <dbReference type="SAM" id="MobiDB-lite"/>
    </source>
</evidence>
<dbReference type="OrthoDB" id="10025024at2759"/>
<evidence type="ECO:0000259" key="2">
    <source>
        <dbReference type="PROSITE" id="PS50994"/>
    </source>
</evidence>
<dbReference type="Gene3D" id="3.30.420.10">
    <property type="entry name" value="Ribonuclease H-like superfamily/Ribonuclease H"/>
    <property type="match status" value="1"/>
</dbReference>
<dbReference type="GO" id="GO:0008270">
    <property type="term" value="F:zinc ion binding"/>
    <property type="evidence" value="ECO:0007669"/>
    <property type="project" value="InterPro"/>
</dbReference>
<dbReference type="InterPro" id="IPR008042">
    <property type="entry name" value="Retrotrans_Pao"/>
</dbReference>
<evidence type="ECO:0000313" key="3">
    <source>
        <dbReference type="EMBL" id="CAC5383590.1"/>
    </source>
</evidence>